<evidence type="ECO:0000259" key="1">
    <source>
        <dbReference type="SMART" id="SM00849"/>
    </source>
</evidence>
<keyword evidence="3" id="KW-1185">Reference proteome</keyword>
<dbReference type="InterPro" id="IPR050662">
    <property type="entry name" value="Sec-metab_biosynth-thioest"/>
</dbReference>
<evidence type="ECO:0000313" key="2">
    <source>
        <dbReference type="EMBL" id="GAA3734106.1"/>
    </source>
</evidence>
<gene>
    <name evidence="2" type="ORF">GCM10022239_07810</name>
</gene>
<sequence length="333" mass="35417">MSTAQFEAAAGDGIPPLEQVREGLYCYGVPLPGVLPHFTLSYLVLDDAGGVHIIDPGWDSDENWHALEAVLAGLGRGIRDVATVTVTHLHPDHLGMAERVRQASGAVVALHRAEQDAIRELTSPADDPLSADAAAVDRFAGWGVPADRHPELLDAVHRRGAWDPFTADRLLDDGDLLDIPGLELRALHTPGHTTGHLAILDAERQLVFTGDLLLPNQFPGIGLGGTPDVNPIEAYLRSLSLVASFDDHEALPGHGYRFTGIAERCAETAAHHDRRTREVSAALAATDAGAGTVWSVASGLTWTAGWENLHGFALHSALSQTALHIGRAQNSAP</sequence>
<dbReference type="InterPro" id="IPR036866">
    <property type="entry name" value="RibonucZ/Hydroxyglut_hydro"/>
</dbReference>
<proteinExistence type="predicted"/>
<evidence type="ECO:0000313" key="3">
    <source>
        <dbReference type="Proteomes" id="UP001501004"/>
    </source>
</evidence>
<dbReference type="RefSeq" id="WP_344753911.1">
    <property type="nucleotide sequence ID" value="NZ_BAABAE010000002.1"/>
</dbReference>
<dbReference type="Gene3D" id="3.60.15.10">
    <property type="entry name" value="Ribonuclease Z/Hydroxyacylglutathione hydrolase-like"/>
    <property type="match status" value="1"/>
</dbReference>
<comment type="caution">
    <text evidence="2">The sequence shown here is derived from an EMBL/GenBank/DDBJ whole genome shotgun (WGS) entry which is preliminary data.</text>
</comment>
<dbReference type="SUPFAM" id="SSF56281">
    <property type="entry name" value="Metallo-hydrolase/oxidoreductase"/>
    <property type="match status" value="1"/>
</dbReference>
<accession>A0ABP7FBL2</accession>
<organism evidence="2 3">
    <name type="scientific">Leifsonella bigeumensis</name>
    <dbReference type="NCBI Taxonomy" id="433643"/>
    <lineage>
        <taxon>Bacteria</taxon>
        <taxon>Bacillati</taxon>
        <taxon>Actinomycetota</taxon>
        <taxon>Actinomycetes</taxon>
        <taxon>Micrococcales</taxon>
        <taxon>Microbacteriaceae</taxon>
        <taxon>Leifsonella</taxon>
    </lineage>
</organism>
<dbReference type="EMBL" id="BAABAE010000002">
    <property type="protein sequence ID" value="GAA3734106.1"/>
    <property type="molecule type" value="Genomic_DNA"/>
</dbReference>
<name>A0ABP7FBL2_9MICO</name>
<dbReference type="SMART" id="SM00849">
    <property type="entry name" value="Lactamase_B"/>
    <property type="match status" value="1"/>
</dbReference>
<dbReference type="InterPro" id="IPR001279">
    <property type="entry name" value="Metallo-B-lactamas"/>
</dbReference>
<dbReference type="PANTHER" id="PTHR23131">
    <property type="entry name" value="ENDORIBONUCLEASE LACTB2"/>
    <property type="match status" value="1"/>
</dbReference>
<feature type="domain" description="Metallo-beta-lactamase" evidence="1">
    <location>
        <begin position="38"/>
        <end position="254"/>
    </location>
</feature>
<protein>
    <submittedName>
        <fullName evidence="2">MBL fold metallo-hydrolase</fullName>
    </submittedName>
</protein>
<dbReference type="Proteomes" id="UP001501004">
    <property type="component" value="Unassembled WGS sequence"/>
</dbReference>
<dbReference type="PANTHER" id="PTHR23131:SF4">
    <property type="entry name" value="METALLO-BETA-LACTAMASE SUPERFAMILY POTEIN"/>
    <property type="match status" value="1"/>
</dbReference>
<reference evidence="3" key="1">
    <citation type="journal article" date="2019" name="Int. J. Syst. Evol. Microbiol.">
        <title>The Global Catalogue of Microorganisms (GCM) 10K type strain sequencing project: providing services to taxonomists for standard genome sequencing and annotation.</title>
        <authorList>
            <consortium name="The Broad Institute Genomics Platform"/>
            <consortium name="The Broad Institute Genome Sequencing Center for Infectious Disease"/>
            <person name="Wu L."/>
            <person name="Ma J."/>
        </authorList>
    </citation>
    <scope>NUCLEOTIDE SEQUENCE [LARGE SCALE GENOMIC DNA]</scope>
    <source>
        <strain evidence="3">JCM 16949</strain>
    </source>
</reference>
<dbReference type="Pfam" id="PF00753">
    <property type="entry name" value="Lactamase_B"/>
    <property type="match status" value="1"/>
</dbReference>